<name>A0ABD1Q5V2_9LAMI</name>
<accession>A0ABD1Q5V2</accession>
<protein>
    <submittedName>
        <fullName evidence="1">Uncharacterized protein</fullName>
    </submittedName>
</protein>
<gene>
    <name evidence="1" type="ORF">Adt_39712</name>
</gene>
<reference evidence="2" key="1">
    <citation type="submission" date="2024-07" db="EMBL/GenBank/DDBJ databases">
        <title>Two chromosome-level genome assemblies of Korean endemic species Abeliophyllum distichum and Forsythia ovata (Oleaceae).</title>
        <authorList>
            <person name="Jang H."/>
        </authorList>
    </citation>
    <scope>NUCLEOTIDE SEQUENCE [LARGE SCALE GENOMIC DNA]</scope>
</reference>
<sequence>MVIIFLHEDSRGCLFVLYPSGLGNLLKFLMIFRAGSQCPDEQLCLNCVPNPWGISLVGLNGRYLEDPDLDDEAKNYLQLVLMIPRRLLLSPVMIFRKEEMVLGDIHP</sequence>
<evidence type="ECO:0000313" key="1">
    <source>
        <dbReference type="EMBL" id="KAL2471576.1"/>
    </source>
</evidence>
<dbReference type="Proteomes" id="UP001604336">
    <property type="component" value="Unassembled WGS sequence"/>
</dbReference>
<proteinExistence type="predicted"/>
<organism evidence="1 2">
    <name type="scientific">Abeliophyllum distichum</name>
    <dbReference type="NCBI Taxonomy" id="126358"/>
    <lineage>
        <taxon>Eukaryota</taxon>
        <taxon>Viridiplantae</taxon>
        <taxon>Streptophyta</taxon>
        <taxon>Embryophyta</taxon>
        <taxon>Tracheophyta</taxon>
        <taxon>Spermatophyta</taxon>
        <taxon>Magnoliopsida</taxon>
        <taxon>eudicotyledons</taxon>
        <taxon>Gunneridae</taxon>
        <taxon>Pentapetalae</taxon>
        <taxon>asterids</taxon>
        <taxon>lamiids</taxon>
        <taxon>Lamiales</taxon>
        <taxon>Oleaceae</taxon>
        <taxon>Forsythieae</taxon>
        <taxon>Abeliophyllum</taxon>
    </lineage>
</organism>
<evidence type="ECO:0000313" key="2">
    <source>
        <dbReference type="Proteomes" id="UP001604336"/>
    </source>
</evidence>
<dbReference type="AlphaFoldDB" id="A0ABD1Q5V2"/>
<dbReference type="EMBL" id="JBFOLK010000012">
    <property type="protein sequence ID" value="KAL2471576.1"/>
    <property type="molecule type" value="Genomic_DNA"/>
</dbReference>
<keyword evidence="2" id="KW-1185">Reference proteome</keyword>
<comment type="caution">
    <text evidence="1">The sequence shown here is derived from an EMBL/GenBank/DDBJ whole genome shotgun (WGS) entry which is preliminary data.</text>
</comment>